<comment type="subcellular location">
    <subcellularLocation>
        <location evidence="1">Membrane</location>
        <topology evidence="1">Multi-pass membrane protein</topology>
    </subcellularLocation>
</comment>
<evidence type="ECO:0000256" key="1">
    <source>
        <dbReference type="ARBA" id="ARBA00004141"/>
    </source>
</evidence>
<feature type="transmembrane region" description="Helical" evidence="9">
    <location>
        <begin position="43"/>
        <end position="65"/>
    </location>
</feature>
<accession>A0AAV2MF62</accession>
<keyword evidence="5 9" id="KW-0472">Membrane</keyword>
<evidence type="ECO:0000256" key="2">
    <source>
        <dbReference type="ARBA" id="ARBA00022692"/>
    </source>
</evidence>
<dbReference type="SUPFAM" id="SSF81321">
    <property type="entry name" value="Family A G protein-coupled receptor-like"/>
    <property type="match status" value="2"/>
</dbReference>
<dbReference type="Proteomes" id="UP001497482">
    <property type="component" value="Chromosome 7"/>
</dbReference>
<keyword evidence="12" id="KW-1185">Reference proteome</keyword>
<dbReference type="InterPro" id="IPR043128">
    <property type="entry name" value="Rev_trsase/Diguanyl_cyclase"/>
</dbReference>
<keyword evidence="2 9" id="KW-0812">Transmembrane</keyword>
<evidence type="ECO:0000256" key="8">
    <source>
        <dbReference type="SAM" id="MobiDB-lite"/>
    </source>
</evidence>
<dbReference type="InterPro" id="IPR000276">
    <property type="entry name" value="GPCR_Rhodpsn"/>
</dbReference>
<reference evidence="11 12" key="1">
    <citation type="submission" date="2024-04" db="EMBL/GenBank/DDBJ databases">
        <authorList>
            <person name="Waldvogel A.-M."/>
            <person name="Schoenle A."/>
        </authorList>
    </citation>
    <scope>NUCLEOTIDE SEQUENCE [LARGE SCALE GENOMIC DNA]</scope>
</reference>
<dbReference type="SUPFAM" id="SSF56672">
    <property type="entry name" value="DNA/RNA polymerases"/>
    <property type="match status" value="1"/>
</dbReference>
<keyword evidence="6" id="KW-0675">Receptor</keyword>
<evidence type="ECO:0000256" key="5">
    <source>
        <dbReference type="ARBA" id="ARBA00023136"/>
    </source>
</evidence>
<feature type="transmembrane region" description="Helical" evidence="9">
    <location>
        <begin position="434"/>
        <end position="456"/>
    </location>
</feature>
<dbReference type="InterPro" id="IPR043502">
    <property type="entry name" value="DNA/RNA_pol_sf"/>
</dbReference>
<name>A0AAV2MF62_KNICA</name>
<evidence type="ECO:0000313" key="12">
    <source>
        <dbReference type="Proteomes" id="UP001497482"/>
    </source>
</evidence>
<dbReference type="Gene3D" id="3.30.70.270">
    <property type="match status" value="1"/>
</dbReference>
<protein>
    <recommendedName>
        <fullName evidence="10">G-protein coupled receptors family 1 profile domain-containing protein</fullName>
    </recommendedName>
</protein>
<evidence type="ECO:0000256" key="6">
    <source>
        <dbReference type="ARBA" id="ARBA00023170"/>
    </source>
</evidence>
<feature type="transmembrane region" description="Helical" evidence="9">
    <location>
        <begin position="400"/>
        <end position="422"/>
    </location>
</feature>
<feature type="region of interest" description="Disordered" evidence="8">
    <location>
        <begin position="482"/>
        <end position="513"/>
    </location>
</feature>
<dbReference type="GO" id="GO:0004930">
    <property type="term" value="F:G protein-coupled receptor activity"/>
    <property type="evidence" value="ECO:0007669"/>
    <property type="project" value="UniProtKB-KW"/>
</dbReference>
<dbReference type="Gene3D" id="1.20.1070.10">
    <property type="entry name" value="Rhodopsin 7-helix transmembrane proteins"/>
    <property type="match status" value="2"/>
</dbReference>
<feature type="transmembrane region" description="Helical" evidence="9">
    <location>
        <begin position="341"/>
        <end position="364"/>
    </location>
</feature>
<dbReference type="PRINTS" id="PR00237">
    <property type="entry name" value="GPCRRHODOPSN"/>
</dbReference>
<dbReference type="InterPro" id="IPR017452">
    <property type="entry name" value="GPCR_Rhodpsn_7TM"/>
</dbReference>
<dbReference type="AlphaFoldDB" id="A0AAV2MF62"/>
<keyword evidence="4" id="KW-0297">G-protein coupled receptor</keyword>
<evidence type="ECO:0000256" key="4">
    <source>
        <dbReference type="ARBA" id="ARBA00023040"/>
    </source>
</evidence>
<feature type="domain" description="G-protein coupled receptors family 1 profile" evidence="10">
    <location>
        <begin position="56"/>
        <end position="453"/>
    </location>
</feature>
<evidence type="ECO:0000256" key="9">
    <source>
        <dbReference type="SAM" id="Phobius"/>
    </source>
</evidence>
<dbReference type="EMBL" id="OZ035829">
    <property type="protein sequence ID" value="CAL1611985.1"/>
    <property type="molecule type" value="Genomic_DNA"/>
</dbReference>
<evidence type="ECO:0000256" key="3">
    <source>
        <dbReference type="ARBA" id="ARBA00022989"/>
    </source>
</evidence>
<organism evidence="11 12">
    <name type="scientific">Knipowitschia caucasica</name>
    <name type="common">Caucasian dwarf goby</name>
    <name type="synonym">Pomatoschistus caucasicus</name>
    <dbReference type="NCBI Taxonomy" id="637954"/>
    <lineage>
        <taxon>Eukaryota</taxon>
        <taxon>Metazoa</taxon>
        <taxon>Chordata</taxon>
        <taxon>Craniata</taxon>
        <taxon>Vertebrata</taxon>
        <taxon>Euteleostomi</taxon>
        <taxon>Actinopterygii</taxon>
        <taxon>Neopterygii</taxon>
        <taxon>Teleostei</taxon>
        <taxon>Neoteleostei</taxon>
        <taxon>Acanthomorphata</taxon>
        <taxon>Gobiaria</taxon>
        <taxon>Gobiiformes</taxon>
        <taxon>Gobioidei</taxon>
        <taxon>Gobiidae</taxon>
        <taxon>Gobiinae</taxon>
        <taxon>Knipowitschia</taxon>
    </lineage>
</organism>
<keyword evidence="7" id="KW-0807">Transducer</keyword>
<feature type="transmembrane region" description="Helical" evidence="9">
    <location>
        <begin position="77"/>
        <end position="95"/>
    </location>
</feature>
<evidence type="ECO:0000259" key="10">
    <source>
        <dbReference type="PROSITE" id="PS50262"/>
    </source>
</evidence>
<dbReference type="PANTHER" id="PTHR45695:SF22">
    <property type="entry name" value="G-PROTEIN COUPLED RECEPTORS FAMILY 1 PROFILE DOMAIN-CONTAINING PROTEIN"/>
    <property type="match status" value="1"/>
</dbReference>
<dbReference type="PROSITE" id="PS50262">
    <property type="entry name" value="G_PROTEIN_RECEP_F1_2"/>
    <property type="match status" value="1"/>
</dbReference>
<evidence type="ECO:0000256" key="7">
    <source>
        <dbReference type="ARBA" id="ARBA00023224"/>
    </source>
</evidence>
<sequence length="536" mass="60109">MSGDLLALPLLTTPTGTTAINSSEGAEHGWVQPQFTVAAQCRVVATLLLCVCASVSNTCVLVSVWRTRGLASHLRPLMLSLAGAHLMGALLVMPMDAAWNITVQWRGGAVLCKLLCFLKLLCMHACAHVVIVISLDRQHAILRPLRALSAHQRNRRMLTAAWLLSVLLATPQTSVKYLGHIVSEKGVETDPGKIEALKSWPIPTNLKELRSFLGFAGYYRRFIKDYASFTKPLNDLTKGYGSTRKSNKKGSVHGEDPPFTLVESLSVHVKAIPDCYAAEDLHGLPELPELAEKELRDRQQADPAFHELFIFRLSKALDVDFTQCATHGSFSERWQETLYNMFHFITLYVCPLVVMVWCYSCILLHIQRQATVQKAGEWSLRRSGTDIIPKARMKTVKMSVIMVLSFVVCWTPYYLLGVWYWFQPSVLDHTPEYVHHTLFVFGNLNSCLDPIIYGFYSPSFRAGLRQCCRRRRRTTVIRDLNQSPAMTKDQVPREEQEMGSLSPEQGELEVRPNGQSGTSLCSLVQKFTGGSVSMAF</sequence>
<dbReference type="GO" id="GO:0005886">
    <property type="term" value="C:plasma membrane"/>
    <property type="evidence" value="ECO:0007669"/>
    <property type="project" value="TreeGrafter"/>
</dbReference>
<evidence type="ECO:0000313" key="11">
    <source>
        <dbReference type="EMBL" id="CAL1611985.1"/>
    </source>
</evidence>
<gene>
    <name evidence="11" type="ORF">KC01_LOCUS38364</name>
</gene>
<keyword evidence="3 9" id="KW-1133">Transmembrane helix</keyword>
<dbReference type="Pfam" id="PF00001">
    <property type="entry name" value="7tm_1"/>
    <property type="match status" value="2"/>
</dbReference>
<proteinExistence type="predicted"/>
<dbReference type="PANTHER" id="PTHR45695">
    <property type="entry name" value="LEUCOKININ RECEPTOR-RELATED"/>
    <property type="match status" value="1"/>
</dbReference>